<dbReference type="EMBL" id="BAABFB010000050">
    <property type="protein sequence ID" value="GAA4481880.1"/>
    <property type="molecule type" value="Genomic_DNA"/>
</dbReference>
<protein>
    <submittedName>
        <fullName evidence="2">Uncharacterized protein</fullName>
    </submittedName>
</protein>
<dbReference type="Proteomes" id="UP001501183">
    <property type="component" value="Unassembled WGS sequence"/>
</dbReference>
<name>A0ABP8P7W9_9NOCA</name>
<accession>A0ABP8P7W9</accession>
<gene>
    <name evidence="2" type="ORF">GCM10023094_30780</name>
</gene>
<keyword evidence="3" id="KW-1185">Reference proteome</keyword>
<proteinExistence type="predicted"/>
<feature type="region of interest" description="Disordered" evidence="1">
    <location>
        <begin position="54"/>
        <end position="76"/>
    </location>
</feature>
<sequence length="76" mass="8617">MTTPPRCRRRSARCRPAGDHLFFAPESESGWTPTEVLEEAETVPADFWNRDDALSPKQLVRPEPQPTMISPGRPLE</sequence>
<organism evidence="2 3">
    <name type="scientific">Rhodococcus olei</name>
    <dbReference type="NCBI Taxonomy" id="2161675"/>
    <lineage>
        <taxon>Bacteria</taxon>
        <taxon>Bacillati</taxon>
        <taxon>Actinomycetota</taxon>
        <taxon>Actinomycetes</taxon>
        <taxon>Mycobacteriales</taxon>
        <taxon>Nocardiaceae</taxon>
        <taxon>Rhodococcus</taxon>
    </lineage>
</organism>
<evidence type="ECO:0000313" key="2">
    <source>
        <dbReference type="EMBL" id="GAA4481880.1"/>
    </source>
</evidence>
<evidence type="ECO:0000256" key="1">
    <source>
        <dbReference type="SAM" id="MobiDB-lite"/>
    </source>
</evidence>
<comment type="caution">
    <text evidence="2">The sequence shown here is derived from an EMBL/GenBank/DDBJ whole genome shotgun (WGS) entry which is preliminary data.</text>
</comment>
<evidence type="ECO:0000313" key="3">
    <source>
        <dbReference type="Proteomes" id="UP001501183"/>
    </source>
</evidence>
<reference evidence="3" key="1">
    <citation type="journal article" date="2019" name="Int. J. Syst. Evol. Microbiol.">
        <title>The Global Catalogue of Microorganisms (GCM) 10K type strain sequencing project: providing services to taxonomists for standard genome sequencing and annotation.</title>
        <authorList>
            <consortium name="The Broad Institute Genomics Platform"/>
            <consortium name="The Broad Institute Genome Sequencing Center for Infectious Disease"/>
            <person name="Wu L."/>
            <person name="Ma J."/>
        </authorList>
    </citation>
    <scope>NUCLEOTIDE SEQUENCE [LARGE SCALE GENOMIC DNA]</scope>
    <source>
        <strain evidence="3">JCM 32206</strain>
    </source>
</reference>